<reference evidence="2 3" key="1">
    <citation type="journal article" date="2016" name="Nat. Commun.">
        <title>Ectomycorrhizal ecology is imprinted in the genome of the dominant symbiotic fungus Cenococcum geophilum.</title>
        <authorList>
            <consortium name="DOE Joint Genome Institute"/>
            <person name="Peter M."/>
            <person name="Kohler A."/>
            <person name="Ohm R.A."/>
            <person name="Kuo A."/>
            <person name="Krutzmann J."/>
            <person name="Morin E."/>
            <person name="Arend M."/>
            <person name="Barry K.W."/>
            <person name="Binder M."/>
            <person name="Choi C."/>
            <person name="Clum A."/>
            <person name="Copeland A."/>
            <person name="Grisel N."/>
            <person name="Haridas S."/>
            <person name="Kipfer T."/>
            <person name="LaButti K."/>
            <person name="Lindquist E."/>
            <person name="Lipzen A."/>
            <person name="Maire R."/>
            <person name="Meier B."/>
            <person name="Mihaltcheva S."/>
            <person name="Molinier V."/>
            <person name="Murat C."/>
            <person name="Poggeler S."/>
            <person name="Quandt C.A."/>
            <person name="Sperisen C."/>
            <person name="Tritt A."/>
            <person name="Tisserant E."/>
            <person name="Crous P.W."/>
            <person name="Henrissat B."/>
            <person name="Nehls U."/>
            <person name="Egli S."/>
            <person name="Spatafora J.W."/>
            <person name="Grigoriev I.V."/>
            <person name="Martin F.M."/>
        </authorList>
    </citation>
    <scope>NUCLEOTIDE SEQUENCE [LARGE SCALE GENOMIC DNA]</scope>
    <source>
        <strain evidence="2 3">CBS 459.81</strain>
    </source>
</reference>
<evidence type="ECO:0000259" key="1">
    <source>
        <dbReference type="PROSITE" id="PS50181"/>
    </source>
</evidence>
<accession>A0A8E2E507</accession>
<dbReference type="EMBL" id="KV745133">
    <property type="protein sequence ID" value="OCK77370.1"/>
    <property type="molecule type" value="Genomic_DNA"/>
</dbReference>
<gene>
    <name evidence="2" type="ORF">K432DRAFT_334052</name>
</gene>
<dbReference type="AlphaFoldDB" id="A0A8E2E507"/>
<protein>
    <recommendedName>
        <fullName evidence="1">F-box domain-containing protein</fullName>
    </recommendedName>
</protein>
<feature type="domain" description="F-box" evidence="1">
    <location>
        <begin position="28"/>
        <end position="79"/>
    </location>
</feature>
<dbReference type="PROSITE" id="PS50181">
    <property type="entry name" value="FBOX"/>
    <property type="match status" value="1"/>
</dbReference>
<dbReference type="OrthoDB" id="2520703at2759"/>
<dbReference type="Proteomes" id="UP000250266">
    <property type="component" value="Unassembled WGS sequence"/>
</dbReference>
<name>A0A8E2E507_9PEZI</name>
<dbReference type="Pfam" id="PF12937">
    <property type="entry name" value="F-box-like"/>
    <property type="match status" value="1"/>
</dbReference>
<dbReference type="InterPro" id="IPR032675">
    <property type="entry name" value="LRR_dom_sf"/>
</dbReference>
<dbReference type="InterPro" id="IPR001810">
    <property type="entry name" value="F-box_dom"/>
</dbReference>
<sequence length="485" mass="55357">MRLSFYKRLVQMADMGVSSPAKVSSRCGPTINDLPDELLLEIFSSIPSNETSTLYNLALTSRKYNKISEPFLYHTFQYDAAVHAPVRLFISTLLIRPELASHVKEIFLSDWDLPNFAWEASEIASSRQVMLEKVGQFNFPPKYTKRWKQTLADGEDHAEIALLLFLVPNLEILSLQMPHKFNPKHFMPLRLLFEALDDPDMVRVHQFAKLRKLLLAPVEIDGVDPLTIAPFSTFFRLPAMEEFQADQGYDIGSMHLYEWPIHESTVRTIVLRDCYSSGHAVATLIHACKSLRTFQFIWNGNVGHSAERMTDFSEAFSAFLTHETNLENLSISINRGHRWGVGPHNSATFYNIHKFAKLTTLHISPELLIGFLHTTSTRQFVDLFPASLEALTLNIWAIHTNRDINVLAEHSNLSVSHASSLLEPPYLPLLFNHLTCLAQNTDRFPTLKRIVINSFDTLREQWQPVVDEFGRVGISVEVCLFEGYE</sequence>
<dbReference type="Gene3D" id="3.80.10.10">
    <property type="entry name" value="Ribonuclease Inhibitor"/>
    <property type="match status" value="1"/>
</dbReference>
<proteinExistence type="predicted"/>
<dbReference type="InterPro" id="IPR036047">
    <property type="entry name" value="F-box-like_dom_sf"/>
</dbReference>
<organism evidence="2 3">
    <name type="scientific">Lepidopterella palustris CBS 459.81</name>
    <dbReference type="NCBI Taxonomy" id="1314670"/>
    <lineage>
        <taxon>Eukaryota</taxon>
        <taxon>Fungi</taxon>
        <taxon>Dikarya</taxon>
        <taxon>Ascomycota</taxon>
        <taxon>Pezizomycotina</taxon>
        <taxon>Dothideomycetes</taxon>
        <taxon>Pleosporomycetidae</taxon>
        <taxon>Mytilinidiales</taxon>
        <taxon>Argynnaceae</taxon>
        <taxon>Lepidopterella</taxon>
    </lineage>
</organism>
<dbReference type="SUPFAM" id="SSF81383">
    <property type="entry name" value="F-box domain"/>
    <property type="match status" value="1"/>
</dbReference>
<dbReference type="SUPFAM" id="SSF52047">
    <property type="entry name" value="RNI-like"/>
    <property type="match status" value="1"/>
</dbReference>
<evidence type="ECO:0000313" key="3">
    <source>
        <dbReference type="Proteomes" id="UP000250266"/>
    </source>
</evidence>
<evidence type="ECO:0000313" key="2">
    <source>
        <dbReference type="EMBL" id="OCK77370.1"/>
    </source>
</evidence>
<keyword evidence="3" id="KW-1185">Reference proteome</keyword>